<comment type="caution">
    <text evidence="1">The sequence shown here is derived from an EMBL/GenBank/DDBJ whole genome shotgun (WGS) entry which is preliminary data.</text>
</comment>
<proteinExistence type="predicted"/>
<name>A0A9P4NJ87_9PEZI</name>
<evidence type="ECO:0000313" key="2">
    <source>
        <dbReference type="Proteomes" id="UP000800235"/>
    </source>
</evidence>
<dbReference type="Proteomes" id="UP000800235">
    <property type="component" value="Unassembled WGS sequence"/>
</dbReference>
<gene>
    <name evidence="1" type="ORF">EJ08DRAFT_701101</name>
</gene>
<evidence type="ECO:0000313" key="1">
    <source>
        <dbReference type="EMBL" id="KAF2423596.1"/>
    </source>
</evidence>
<organism evidence="1 2">
    <name type="scientific">Tothia fuscella</name>
    <dbReference type="NCBI Taxonomy" id="1048955"/>
    <lineage>
        <taxon>Eukaryota</taxon>
        <taxon>Fungi</taxon>
        <taxon>Dikarya</taxon>
        <taxon>Ascomycota</taxon>
        <taxon>Pezizomycotina</taxon>
        <taxon>Dothideomycetes</taxon>
        <taxon>Pleosporomycetidae</taxon>
        <taxon>Venturiales</taxon>
        <taxon>Cylindrosympodiaceae</taxon>
        <taxon>Tothia</taxon>
    </lineage>
</organism>
<keyword evidence="2" id="KW-1185">Reference proteome</keyword>
<dbReference type="AlphaFoldDB" id="A0A9P4NJ87"/>
<reference evidence="1" key="1">
    <citation type="journal article" date="2020" name="Stud. Mycol.">
        <title>101 Dothideomycetes genomes: a test case for predicting lifestyles and emergence of pathogens.</title>
        <authorList>
            <person name="Haridas S."/>
            <person name="Albert R."/>
            <person name="Binder M."/>
            <person name="Bloem J."/>
            <person name="Labutti K."/>
            <person name="Salamov A."/>
            <person name="Andreopoulos B."/>
            <person name="Baker S."/>
            <person name="Barry K."/>
            <person name="Bills G."/>
            <person name="Bluhm B."/>
            <person name="Cannon C."/>
            <person name="Castanera R."/>
            <person name="Culley D."/>
            <person name="Daum C."/>
            <person name="Ezra D."/>
            <person name="Gonzalez J."/>
            <person name="Henrissat B."/>
            <person name="Kuo A."/>
            <person name="Liang C."/>
            <person name="Lipzen A."/>
            <person name="Lutzoni F."/>
            <person name="Magnuson J."/>
            <person name="Mondo S."/>
            <person name="Nolan M."/>
            <person name="Ohm R."/>
            <person name="Pangilinan J."/>
            <person name="Park H.-J."/>
            <person name="Ramirez L."/>
            <person name="Alfaro M."/>
            <person name="Sun H."/>
            <person name="Tritt A."/>
            <person name="Yoshinaga Y."/>
            <person name="Zwiers L.-H."/>
            <person name="Turgeon B."/>
            <person name="Goodwin S."/>
            <person name="Spatafora J."/>
            <person name="Crous P."/>
            <person name="Grigoriev I."/>
        </authorList>
    </citation>
    <scope>NUCLEOTIDE SEQUENCE</scope>
    <source>
        <strain evidence="1">CBS 130266</strain>
    </source>
</reference>
<sequence>MPTFTTTEVEQFIDTLQFDVYDQFASDTGRENIVKHFKEWRASLEGVKSELSDSLITRLLVYDPTHFDGSANKVNGPRYDYFIEINEESMRNILAQGMNWADSWVTVYNCLTELLDIEGQETMRITINCLLPITYLDLSNPGWWDNYYEEPPNVSVD</sequence>
<protein>
    <submittedName>
        <fullName evidence="1">Uncharacterized protein</fullName>
    </submittedName>
</protein>
<dbReference type="EMBL" id="MU007080">
    <property type="protein sequence ID" value="KAF2423596.1"/>
    <property type="molecule type" value="Genomic_DNA"/>
</dbReference>
<accession>A0A9P4NJ87</accession>